<dbReference type="AlphaFoldDB" id="A0A843YFG2"/>
<proteinExistence type="predicted"/>
<dbReference type="InterPro" id="IPR009506">
    <property type="entry name" value="YjiS-like"/>
</dbReference>
<dbReference type="Pfam" id="PF06568">
    <property type="entry name" value="YjiS-like"/>
    <property type="match status" value="1"/>
</dbReference>
<evidence type="ECO:0000313" key="2">
    <source>
        <dbReference type="EMBL" id="MQQ08415.1"/>
    </source>
</evidence>
<dbReference type="RefSeq" id="WP_153215369.1">
    <property type="nucleotide sequence ID" value="NZ_WIBF01000004.1"/>
</dbReference>
<sequence length="70" mass="7746">MTVAVSNTTPSAFVARIHIAAEAANTYFAQLRTYYKACSELNALSTRELDDIGVSRADIRDIAWDHAKRS</sequence>
<dbReference type="Proteomes" id="UP000444174">
    <property type="component" value="Unassembled WGS sequence"/>
</dbReference>
<name>A0A843YFG2_9RHOB</name>
<feature type="domain" description="YjiS-like" evidence="1">
    <location>
        <begin position="29"/>
        <end position="60"/>
    </location>
</feature>
<dbReference type="EMBL" id="WIBF01000004">
    <property type="protein sequence ID" value="MQQ08415.1"/>
    <property type="molecule type" value="Genomic_DNA"/>
</dbReference>
<evidence type="ECO:0000313" key="3">
    <source>
        <dbReference type="Proteomes" id="UP000444174"/>
    </source>
</evidence>
<keyword evidence="3" id="KW-1185">Reference proteome</keyword>
<evidence type="ECO:0000259" key="1">
    <source>
        <dbReference type="Pfam" id="PF06568"/>
    </source>
</evidence>
<comment type="caution">
    <text evidence="2">The sequence shown here is derived from an EMBL/GenBank/DDBJ whole genome shotgun (WGS) entry which is preliminary data.</text>
</comment>
<reference evidence="2 3" key="1">
    <citation type="submission" date="2019-10" db="EMBL/GenBank/DDBJ databases">
        <title>Epibacterium sp. nov., isolated from seawater.</title>
        <authorList>
            <person name="Zhang X."/>
            <person name="Li N."/>
        </authorList>
    </citation>
    <scope>NUCLEOTIDE SEQUENCE [LARGE SCALE GENOMIC DNA]</scope>
    <source>
        <strain evidence="2 3">SM1979</strain>
    </source>
</reference>
<gene>
    <name evidence="2" type="ORF">GFB49_08125</name>
</gene>
<protein>
    <submittedName>
        <fullName evidence="2">DUF1127 domain-containing protein</fullName>
    </submittedName>
</protein>
<accession>A0A843YFG2</accession>
<organism evidence="2 3">
    <name type="scientific">Tritonibacter litoralis</name>
    <dbReference type="NCBI Taxonomy" id="2662264"/>
    <lineage>
        <taxon>Bacteria</taxon>
        <taxon>Pseudomonadati</taxon>
        <taxon>Pseudomonadota</taxon>
        <taxon>Alphaproteobacteria</taxon>
        <taxon>Rhodobacterales</taxon>
        <taxon>Paracoccaceae</taxon>
        <taxon>Tritonibacter</taxon>
    </lineage>
</organism>